<name>H2ZVC4_LATCH</name>
<dbReference type="OMA" id="HVCSFVW"/>
<dbReference type="InterPro" id="IPR047143">
    <property type="entry name" value="GPER1-like"/>
</dbReference>
<protein>
    <submittedName>
        <fullName evidence="11">G protein-coupled receptor 146</fullName>
    </submittedName>
</protein>
<evidence type="ECO:0000313" key="12">
    <source>
        <dbReference type="Proteomes" id="UP000008672"/>
    </source>
</evidence>
<feature type="transmembrane region" description="Helical" evidence="9">
    <location>
        <begin position="190"/>
        <end position="212"/>
    </location>
</feature>
<keyword evidence="3 9" id="KW-0812">Transmembrane</keyword>
<keyword evidence="6 9" id="KW-0472">Membrane</keyword>
<evidence type="ECO:0000256" key="7">
    <source>
        <dbReference type="ARBA" id="ARBA00023170"/>
    </source>
</evidence>
<dbReference type="PRINTS" id="PR00237">
    <property type="entry name" value="GPCRRHODOPSN"/>
</dbReference>
<feature type="transmembrane region" description="Helical" evidence="9">
    <location>
        <begin position="233"/>
        <end position="254"/>
    </location>
</feature>
<feature type="transmembrane region" description="Helical" evidence="9">
    <location>
        <begin position="107"/>
        <end position="130"/>
    </location>
</feature>
<dbReference type="InParanoid" id="H2ZVC4"/>
<feature type="transmembrane region" description="Helical" evidence="9">
    <location>
        <begin position="66"/>
        <end position="87"/>
    </location>
</feature>
<evidence type="ECO:0000256" key="3">
    <source>
        <dbReference type="ARBA" id="ARBA00022692"/>
    </source>
</evidence>
<keyword evidence="5" id="KW-0297">G-protein coupled receptor</keyword>
<gene>
    <name evidence="11" type="primary">LOC102365040</name>
</gene>
<reference evidence="12" key="1">
    <citation type="submission" date="2011-08" db="EMBL/GenBank/DDBJ databases">
        <title>The draft genome of Latimeria chalumnae.</title>
        <authorList>
            <person name="Di Palma F."/>
            <person name="Alfoldi J."/>
            <person name="Johnson J."/>
            <person name="Berlin A."/>
            <person name="Gnerre S."/>
            <person name="Jaffe D."/>
            <person name="MacCallum I."/>
            <person name="Young S."/>
            <person name="Walker B.J."/>
            <person name="Lander E."/>
            <person name="Lindblad-Toh K."/>
        </authorList>
    </citation>
    <scope>NUCLEOTIDE SEQUENCE [LARGE SCALE GENOMIC DNA]</scope>
    <source>
        <strain evidence="12">Wild caught</strain>
    </source>
</reference>
<evidence type="ECO:0000256" key="6">
    <source>
        <dbReference type="ARBA" id="ARBA00023136"/>
    </source>
</evidence>
<evidence type="ECO:0000256" key="4">
    <source>
        <dbReference type="ARBA" id="ARBA00022989"/>
    </source>
</evidence>
<reference evidence="11" key="3">
    <citation type="submission" date="2025-09" db="UniProtKB">
        <authorList>
            <consortium name="Ensembl"/>
        </authorList>
    </citation>
    <scope>IDENTIFICATION</scope>
</reference>
<organism evidence="11 12">
    <name type="scientific">Latimeria chalumnae</name>
    <name type="common">Coelacanth</name>
    <dbReference type="NCBI Taxonomy" id="7897"/>
    <lineage>
        <taxon>Eukaryota</taxon>
        <taxon>Metazoa</taxon>
        <taxon>Chordata</taxon>
        <taxon>Craniata</taxon>
        <taxon>Vertebrata</taxon>
        <taxon>Euteleostomi</taxon>
        <taxon>Coelacanthiformes</taxon>
        <taxon>Coelacanthidae</taxon>
        <taxon>Latimeria</taxon>
    </lineage>
</organism>
<evidence type="ECO:0000256" key="5">
    <source>
        <dbReference type="ARBA" id="ARBA00023040"/>
    </source>
</evidence>
<dbReference type="Gene3D" id="1.20.1070.10">
    <property type="entry name" value="Rhodopsin 7-helix transmembrane proteins"/>
    <property type="match status" value="1"/>
</dbReference>
<dbReference type="PANTHER" id="PTHR24226">
    <property type="entry name" value="G-PROTEIN COUPLED RECEPTOR 182 AND ESTROGEN RECEPTOR 1"/>
    <property type="match status" value="1"/>
</dbReference>
<evidence type="ECO:0000313" key="11">
    <source>
        <dbReference type="Ensembl" id="ENSLACP00000001345.1"/>
    </source>
</evidence>
<dbReference type="GeneTree" id="ENSGT01060000248742"/>
<dbReference type="PROSITE" id="PS50262">
    <property type="entry name" value="G_PROTEIN_RECEP_F1_2"/>
    <property type="match status" value="1"/>
</dbReference>
<dbReference type="InterPro" id="IPR017452">
    <property type="entry name" value="GPCR_Rhodpsn_7TM"/>
</dbReference>
<dbReference type="PANTHER" id="PTHR24226:SF3">
    <property type="entry name" value="G-PROTEIN COUPLED RECEPTOR 146-RELATED"/>
    <property type="match status" value="1"/>
</dbReference>
<dbReference type="AlphaFoldDB" id="H2ZVC4"/>
<evidence type="ECO:0000256" key="9">
    <source>
        <dbReference type="SAM" id="Phobius"/>
    </source>
</evidence>
<dbReference type="Pfam" id="PF00001">
    <property type="entry name" value="7tm_1"/>
    <property type="match status" value="1"/>
</dbReference>
<dbReference type="GO" id="GO:0005886">
    <property type="term" value="C:plasma membrane"/>
    <property type="evidence" value="ECO:0007669"/>
    <property type="project" value="UniProtKB-SubCell"/>
</dbReference>
<proteinExistence type="predicted"/>
<dbReference type="Ensembl" id="ENSLACT00000001357.1">
    <property type="protein sequence ID" value="ENSLACP00000001345.1"/>
    <property type="gene ID" value="ENSLACG00000001208.1"/>
</dbReference>
<dbReference type="HOGENOM" id="CLU_065932_0_0_1"/>
<keyword evidence="8" id="KW-0807">Transducer</keyword>
<dbReference type="InterPro" id="IPR000276">
    <property type="entry name" value="GPCR_Rhodpsn"/>
</dbReference>
<accession>H2ZVC4</accession>
<feature type="transmembrane region" description="Helical" evidence="9">
    <location>
        <begin position="32"/>
        <end position="54"/>
    </location>
</feature>
<comment type="subcellular location">
    <subcellularLocation>
        <location evidence="1">Cell membrane</location>
        <topology evidence="1">Multi-pass membrane protein</topology>
    </subcellularLocation>
</comment>
<dbReference type="eggNOG" id="ENOG502QPPG">
    <property type="taxonomic scope" value="Eukaryota"/>
</dbReference>
<evidence type="ECO:0000259" key="10">
    <source>
        <dbReference type="PROSITE" id="PS50262"/>
    </source>
</evidence>
<dbReference type="EMBL" id="AFYH01263182">
    <property type="status" value="NOT_ANNOTATED_CDS"/>
    <property type="molecule type" value="Genomic_DNA"/>
</dbReference>
<feature type="domain" description="G-protein coupled receptors family 1 profile" evidence="10">
    <location>
        <begin position="45"/>
        <end position="298"/>
    </location>
</feature>
<keyword evidence="7" id="KW-0675">Receptor</keyword>
<sequence length="318" mass="35377">MWMCILSQQNSNSTSFMDGQHALGVASSVLSIAYAMLCLPLGLLFNFLILVVNFGLKSSAKMPDVYFTNMALAGLVLNVVSALQVLGPDHLLWPLWNSRQELCTVSFIFFNMAALVSVYSTVLFGLDYCIEMILPHTYISSAYNTKHVCHFLWGGATLASFPSLLFYICSKVADKAHECSKLQTKEAGDAIMFFTGFVVPSAGMAYSLWLLFFPKTKWVLLLRADSSRLDLSLRRLLLTTASLQFLLWLPYYSALLVDITQASFDLKGKLGGPGVFQFLKGFSELLAFTSSSVVPLLYKSLRNNFSSRLREFLGETNC</sequence>
<feature type="transmembrane region" description="Helical" evidence="9">
    <location>
        <begin position="274"/>
        <end position="298"/>
    </location>
</feature>
<evidence type="ECO:0000256" key="8">
    <source>
        <dbReference type="ARBA" id="ARBA00023224"/>
    </source>
</evidence>
<evidence type="ECO:0000256" key="2">
    <source>
        <dbReference type="ARBA" id="ARBA00022475"/>
    </source>
</evidence>
<dbReference type="GO" id="GO:0004930">
    <property type="term" value="F:G protein-coupled receptor activity"/>
    <property type="evidence" value="ECO:0007669"/>
    <property type="project" value="UniProtKB-KW"/>
</dbReference>
<reference evidence="11" key="2">
    <citation type="submission" date="2025-08" db="UniProtKB">
        <authorList>
            <consortium name="Ensembl"/>
        </authorList>
    </citation>
    <scope>IDENTIFICATION</scope>
</reference>
<keyword evidence="4 9" id="KW-1133">Transmembrane helix</keyword>
<dbReference type="Proteomes" id="UP000008672">
    <property type="component" value="Unassembled WGS sequence"/>
</dbReference>
<keyword evidence="12" id="KW-1185">Reference proteome</keyword>
<evidence type="ECO:0000256" key="1">
    <source>
        <dbReference type="ARBA" id="ARBA00004651"/>
    </source>
</evidence>
<keyword evidence="2" id="KW-1003">Cell membrane</keyword>
<dbReference type="SUPFAM" id="SSF81321">
    <property type="entry name" value="Family A G protein-coupled receptor-like"/>
    <property type="match status" value="1"/>
</dbReference>
<feature type="transmembrane region" description="Helical" evidence="9">
    <location>
        <begin position="151"/>
        <end position="170"/>
    </location>
</feature>